<feature type="transmembrane region" description="Helical" evidence="7">
    <location>
        <begin position="266"/>
        <end position="290"/>
    </location>
</feature>
<organism evidence="9 10">
    <name type="scientific">Isachenkonia alkalipeptolytica</name>
    <dbReference type="NCBI Taxonomy" id="2565777"/>
    <lineage>
        <taxon>Bacteria</taxon>
        <taxon>Bacillati</taxon>
        <taxon>Bacillota</taxon>
        <taxon>Clostridia</taxon>
        <taxon>Eubacteriales</taxon>
        <taxon>Clostridiaceae</taxon>
        <taxon>Isachenkonia</taxon>
    </lineage>
</organism>
<dbReference type="EMBL" id="SUMG01000001">
    <property type="protein sequence ID" value="NBG87149.1"/>
    <property type="molecule type" value="Genomic_DNA"/>
</dbReference>
<sequence length="474" mass="50893">MALLFISIVVLVFGYVLYGKFVEKVFGIKEERETPAVEMADGVDFIEMPWYKLYLIQFLNIAGLGPIYGAVAGALWGPQAFIWIVLGSIFAGGVHDYFSGMLSIRNGGSSIAEVVGKYLGGGAKQFMRGFSVVLLVLVGTVFMTGPSMLLGNLNFLGIGSTQVWLGIVLAYYFLATILPVDKIIGKIYPVFGAVLIIMALGIAAMLLVGGYQLPPLTAENIHPGDLSVWPLLFITIACGAISGFHATQSPLMARCCGKESEGRRVFYGSMISEGIIALVWAAAAMSFFYGTDGLSGALDAGGPGAVVYDVSTSLMGVVGGLLAMLGVIACPITSGDTAFRSARLAVADFLKSDQKVLKKRLIVALPLFVIGFSLSLIDFDIIWRYFAWSNQTLATVVLWASAAYLVQNQKFHWIATVPATFMTAVIVTYILQAPEGFQLATSISYPIGIIAAILTFGWFMLKGQKHKVKEVLEG</sequence>
<evidence type="ECO:0000256" key="3">
    <source>
        <dbReference type="ARBA" id="ARBA00022475"/>
    </source>
</evidence>
<dbReference type="RefSeq" id="WP_160718446.1">
    <property type="nucleotide sequence ID" value="NZ_SUMG01000001.1"/>
</dbReference>
<dbReference type="InterPro" id="IPR051605">
    <property type="entry name" value="CstA"/>
</dbReference>
<keyword evidence="4 7" id="KW-0812">Transmembrane</keyword>
<comment type="caution">
    <text evidence="9">The sequence shown here is derived from an EMBL/GenBank/DDBJ whole genome shotgun (WGS) entry which is preliminary data.</text>
</comment>
<feature type="transmembrane region" description="Helical" evidence="7">
    <location>
        <begin position="80"/>
        <end position="98"/>
    </location>
</feature>
<proteinExistence type="inferred from homology"/>
<feature type="transmembrane region" description="Helical" evidence="7">
    <location>
        <begin position="413"/>
        <end position="431"/>
    </location>
</feature>
<evidence type="ECO:0000259" key="8">
    <source>
        <dbReference type="Pfam" id="PF02554"/>
    </source>
</evidence>
<feature type="transmembrane region" description="Helical" evidence="7">
    <location>
        <begin position="187"/>
        <end position="208"/>
    </location>
</feature>
<protein>
    <submittedName>
        <fullName evidence="9">Carbon starvation protein A</fullName>
    </submittedName>
</protein>
<dbReference type="Proteomes" id="UP000449710">
    <property type="component" value="Unassembled WGS sequence"/>
</dbReference>
<dbReference type="PANTHER" id="PTHR30252:SF4">
    <property type="entry name" value="CARBON STARVATION"/>
    <property type="match status" value="1"/>
</dbReference>
<feature type="transmembrane region" description="Helical" evidence="7">
    <location>
        <begin position="310"/>
        <end position="333"/>
    </location>
</feature>
<gene>
    <name evidence="9" type="ORF">ISALK_01410</name>
</gene>
<evidence type="ECO:0000256" key="2">
    <source>
        <dbReference type="ARBA" id="ARBA00007755"/>
    </source>
</evidence>
<keyword evidence="3" id="KW-1003">Cell membrane</keyword>
<accession>A0AA44BC93</accession>
<dbReference type="GO" id="GO:0009267">
    <property type="term" value="P:cellular response to starvation"/>
    <property type="evidence" value="ECO:0007669"/>
    <property type="project" value="InterPro"/>
</dbReference>
<feature type="domain" description="CstA N-terminal" evidence="8">
    <location>
        <begin position="1"/>
        <end position="143"/>
    </location>
</feature>
<evidence type="ECO:0000256" key="6">
    <source>
        <dbReference type="ARBA" id="ARBA00023136"/>
    </source>
</evidence>
<dbReference type="PANTHER" id="PTHR30252">
    <property type="entry name" value="INNER MEMBRANE PEPTIDE TRANSPORTER"/>
    <property type="match status" value="1"/>
</dbReference>
<feature type="transmembrane region" description="Helical" evidence="7">
    <location>
        <begin position="126"/>
        <end position="149"/>
    </location>
</feature>
<feature type="transmembrane region" description="Helical" evidence="7">
    <location>
        <begin position="228"/>
        <end position="246"/>
    </location>
</feature>
<feature type="transmembrane region" description="Helical" evidence="7">
    <location>
        <begin position="53"/>
        <end position="74"/>
    </location>
</feature>
<feature type="transmembrane region" description="Helical" evidence="7">
    <location>
        <begin position="443"/>
        <end position="461"/>
    </location>
</feature>
<evidence type="ECO:0000313" key="10">
    <source>
        <dbReference type="Proteomes" id="UP000449710"/>
    </source>
</evidence>
<feature type="transmembrane region" description="Helical" evidence="7">
    <location>
        <begin position="6"/>
        <end position="22"/>
    </location>
</feature>
<feature type="transmembrane region" description="Helical" evidence="7">
    <location>
        <begin position="361"/>
        <end position="379"/>
    </location>
</feature>
<name>A0AA44BC93_9CLOT</name>
<reference evidence="9 10" key="1">
    <citation type="submission" date="2019-04" db="EMBL/GenBank/DDBJ databases">
        <title>Isachenkonia alkalipeptolytica gen. nov. sp. nov. a new anaerobic, alkiliphilic organothrophic bacterium capable to reduce synthesized ferrihydrite isolated from a soda lake.</title>
        <authorList>
            <person name="Toshchakov S.V."/>
            <person name="Zavarzina D.G."/>
            <person name="Zhilina T.N."/>
            <person name="Kostrikina N.A."/>
            <person name="Kublanov I.V."/>
        </authorList>
    </citation>
    <scope>NUCLEOTIDE SEQUENCE [LARGE SCALE GENOMIC DNA]</scope>
    <source>
        <strain evidence="9 10">Z-1701</strain>
    </source>
</reference>
<feature type="transmembrane region" description="Helical" evidence="7">
    <location>
        <begin position="385"/>
        <end position="406"/>
    </location>
</feature>
<feature type="transmembrane region" description="Helical" evidence="7">
    <location>
        <begin position="155"/>
        <end position="175"/>
    </location>
</feature>
<dbReference type="Pfam" id="PF02554">
    <property type="entry name" value="CstA"/>
    <property type="match status" value="2"/>
</dbReference>
<evidence type="ECO:0000256" key="4">
    <source>
        <dbReference type="ARBA" id="ARBA00022692"/>
    </source>
</evidence>
<keyword evidence="5 7" id="KW-1133">Transmembrane helix</keyword>
<keyword evidence="6 7" id="KW-0472">Membrane</keyword>
<comment type="subcellular location">
    <subcellularLocation>
        <location evidence="1">Cell membrane</location>
        <topology evidence="1">Multi-pass membrane protein</topology>
    </subcellularLocation>
</comment>
<dbReference type="GO" id="GO:0005886">
    <property type="term" value="C:plasma membrane"/>
    <property type="evidence" value="ECO:0007669"/>
    <property type="project" value="UniProtKB-SubCell"/>
</dbReference>
<evidence type="ECO:0000256" key="7">
    <source>
        <dbReference type="SAM" id="Phobius"/>
    </source>
</evidence>
<keyword evidence="10" id="KW-1185">Reference proteome</keyword>
<dbReference type="AlphaFoldDB" id="A0AA44BC93"/>
<evidence type="ECO:0000256" key="1">
    <source>
        <dbReference type="ARBA" id="ARBA00004651"/>
    </source>
</evidence>
<feature type="domain" description="CstA N-terminal" evidence="8">
    <location>
        <begin position="160"/>
        <end position="285"/>
    </location>
</feature>
<dbReference type="InterPro" id="IPR003706">
    <property type="entry name" value="CstA_N"/>
</dbReference>
<evidence type="ECO:0000256" key="5">
    <source>
        <dbReference type="ARBA" id="ARBA00022989"/>
    </source>
</evidence>
<evidence type="ECO:0000313" key="9">
    <source>
        <dbReference type="EMBL" id="NBG87149.1"/>
    </source>
</evidence>
<comment type="similarity">
    <text evidence="2">Belongs to the peptide transporter carbon starvation (CstA) (TC 2.A.114) family.</text>
</comment>